<reference evidence="1" key="1">
    <citation type="submission" date="2023-03" db="EMBL/GenBank/DDBJ databases">
        <authorList>
            <person name="Julca I."/>
        </authorList>
    </citation>
    <scope>NUCLEOTIDE SEQUENCE</scope>
</reference>
<name>A0AAV1CVY9_OLDCO</name>
<dbReference type="Proteomes" id="UP001161247">
    <property type="component" value="Chromosome 3"/>
</dbReference>
<dbReference type="PANTHER" id="PTHR33116">
    <property type="entry name" value="REVERSE TRANSCRIPTASE ZINC-BINDING DOMAIN-CONTAINING PROTEIN-RELATED-RELATED"/>
    <property type="match status" value="1"/>
</dbReference>
<proteinExistence type="predicted"/>
<organism evidence="1 2">
    <name type="scientific">Oldenlandia corymbosa var. corymbosa</name>
    <dbReference type="NCBI Taxonomy" id="529605"/>
    <lineage>
        <taxon>Eukaryota</taxon>
        <taxon>Viridiplantae</taxon>
        <taxon>Streptophyta</taxon>
        <taxon>Embryophyta</taxon>
        <taxon>Tracheophyta</taxon>
        <taxon>Spermatophyta</taxon>
        <taxon>Magnoliopsida</taxon>
        <taxon>eudicotyledons</taxon>
        <taxon>Gunneridae</taxon>
        <taxon>Pentapetalae</taxon>
        <taxon>asterids</taxon>
        <taxon>lamiids</taxon>
        <taxon>Gentianales</taxon>
        <taxon>Rubiaceae</taxon>
        <taxon>Rubioideae</taxon>
        <taxon>Spermacoceae</taxon>
        <taxon>Hedyotis-Oldenlandia complex</taxon>
        <taxon>Oldenlandia</taxon>
    </lineage>
</organism>
<dbReference type="AlphaFoldDB" id="A0AAV1CVY9"/>
<gene>
    <name evidence="1" type="ORF">OLC1_LOCUS9366</name>
</gene>
<evidence type="ECO:0000313" key="2">
    <source>
        <dbReference type="Proteomes" id="UP001161247"/>
    </source>
</evidence>
<keyword evidence="2" id="KW-1185">Reference proteome</keyword>
<evidence type="ECO:0000313" key="1">
    <source>
        <dbReference type="EMBL" id="CAI9099318.1"/>
    </source>
</evidence>
<sequence length="365" mass="42701">MLVLDIEHNLRRKSRRFYFDKRWLEKDGVKEVIERVWTLPIEGSPMHRVSMKIKACRMELNKWSRTQMLHSAKQIEIISKAMDEMKEEGDQRDWQKWKELKALLDKAYEEEESYWYQKSRNSWLKEGDKNSKFFHATTVQRRKSNGIESLEREDGTWCEGEQEVETEIEGFYKELFASEDKAGWEETLDGIPCTITDQMNTTLIRPIEDAEIKGAVFSMNPHKAPGIDEMNGIEVQQKAKYLGLPLVVGRSKAQVFNYVEDAVSQKLKNWKSNLLSMAGKEVLLKAVIQALPVYVMSCYKLSDNICDKMERDMANFWWGEKEGKKKMHWGTWEKLAKDKEEGGSGFSRFKNKNTALLSKKIWSLL</sequence>
<dbReference type="PANTHER" id="PTHR33116:SF86">
    <property type="entry name" value="REVERSE TRANSCRIPTASE DOMAIN-CONTAINING PROTEIN"/>
    <property type="match status" value="1"/>
</dbReference>
<protein>
    <submittedName>
        <fullName evidence="1">OLC1v1036114C1</fullName>
    </submittedName>
</protein>
<accession>A0AAV1CVY9</accession>
<dbReference type="EMBL" id="OX459120">
    <property type="protein sequence ID" value="CAI9099318.1"/>
    <property type="molecule type" value="Genomic_DNA"/>
</dbReference>